<dbReference type="Pfam" id="PF00462">
    <property type="entry name" value="Glutaredoxin"/>
    <property type="match status" value="1"/>
</dbReference>
<comment type="caution">
    <text evidence="2">The sequence shown here is derived from an EMBL/GenBank/DDBJ whole genome shotgun (WGS) entry which is preliminary data.</text>
</comment>
<dbReference type="SUPFAM" id="SSF52833">
    <property type="entry name" value="Thioredoxin-like"/>
    <property type="match status" value="1"/>
</dbReference>
<dbReference type="InterPro" id="IPR036249">
    <property type="entry name" value="Thioredoxin-like_sf"/>
</dbReference>
<accession>A0A845DU24</accession>
<organism evidence="2 3">
    <name type="scientific">Halobacillus litoralis</name>
    <dbReference type="NCBI Taxonomy" id="45668"/>
    <lineage>
        <taxon>Bacteria</taxon>
        <taxon>Bacillati</taxon>
        <taxon>Bacillota</taxon>
        <taxon>Bacilli</taxon>
        <taxon>Bacillales</taxon>
        <taxon>Bacillaceae</taxon>
        <taxon>Halobacillus</taxon>
    </lineage>
</organism>
<dbReference type="EMBL" id="WMET01000003">
    <property type="protein sequence ID" value="MYL20980.1"/>
    <property type="molecule type" value="Genomic_DNA"/>
</dbReference>
<feature type="domain" description="Glutaredoxin" evidence="1">
    <location>
        <begin position="10"/>
        <end position="66"/>
    </location>
</feature>
<evidence type="ECO:0000259" key="1">
    <source>
        <dbReference type="Pfam" id="PF00462"/>
    </source>
</evidence>
<evidence type="ECO:0000313" key="2">
    <source>
        <dbReference type="EMBL" id="MYL20980.1"/>
    </source>
</evidence>
<reference evidence="2 3" key="1">
    <citation type="submission" date="2019-11" db="EMBL/GenBank/DDBJ databases">
        <title>Genome sequences of 17 halophilic strains isolated from different environments.</title>
        <authorList>
            <person name="Furrow R.E."/>
        </authorList>
    </citation>
    <scope>NUCLEOTIDE SEQUENCE [LARGE SCALE GENOMIC DNA]</scope>
    <source>
        <strain evidence="2 3">22511_23_Filter</strain>
    </source>
</reference>
<dbReference type="InterPro" id="IPR002109">
    <property type="entry name" value="Glutaredoxin"/>
</dbReference>
<sequence length="83" mass="9509">MIEREFLMNVLYIMNSCPLCAKAVKHLQERNYPFGAVNILEDPQARMKLRETTGEVYTPVLFHHGRVTKGKDILNLSGEEESS</sequence>
<evidence type="ECO:0000313" key="3">
    <source>
        <dbReference type="Proteomes" id="UP000460949"/>
    </source>
</evidence>
<protein>
    <recommendedName>
        <fullName evidence="1">Glutaredoxin domain-containing protein</fullName>
    </recommendedName>
</protein>
<dbReference type="PROSITE" id="PS51354">
    <property type="entry name" value="GLUTAREDOXIN_2"/>
    <property type="match status" value="1"/>
</dbReference>
<dbReference type="Proteomes" id="UP000460949">
    <property type="component" value="Unassembled WGS sequence"/>
</dbReference>
<name>A0A845DU24_9BACI</name>
<dbReference type="Gene3D" id="3.40.30.10">
    <property type="entry name" value="Glutaredoxin"/>
    <property type="match status" value="1"/>
</dbReference>
<gene>
    <name evidence="2" type="ORF">GLW04_13835</name>
</gene>
<dbReference type="AlphaFoldDB" id="A0A845DU24"/>
<proteinExistence type="predicted"/>